<dbReference type="InterPro" id="IPR036412">
    <property type="entry name" value="HAD-like_sf"/>
</dbReference>
<dbReference type="NCBIfam" id="TIGR01509">
    <property type="entry name" value="HAD-SF-IA-v3"/>
    <property type="match status" value="1"/>
</dbReference>
<keyword evidence="5" id="KW-0119">Carbohydrate metabolism</keyword>
<evidence type="ECO:0000256" key="3">
    <source>
        <dbReference type="ARBA" id="ARBA00022723"/>
    </source>
</evidence>
<dbReference type="Proteomes" id="UP000501387">
    <property type="component" value="Chromosome"/>
</dbReference>
<evidence type="ECO:0000256" key="2">
    <source>
        <dbReference type="ARBA" id="ARBA00006171"/>
    </source>
</evidence>
<organism evidence="6 7">
    <name type="scientific">Leucobacter insecticola</name>
    <dbReference type="NCBI Taxonomy" id="2714934"/>
    <lineage>
        <taxon>Bacteria</taxon>
        <taxon>Bacillati</taxon>
        <taxon>Actinomycetota</taxon>
        <taxon>Actinomycetes</taxon>
        <taxon>Micrococcales</taxon>
        <taxon>Microbacteriaceae</taxon>
        <taxon>Leucobacter</taxon>
    </lineage>
</organism>
<proteinExistence type="inferred from homology"/>
<evidence type="ECO:0000256" key="5">
    <source>
        <dbReference type="ARBA" id="ARBA00023277"/>
    </source>
</evidence>
<dbReference type="SUPFAM" id="SSF56784">
    <property type="entry name" value="HAD-like"/>
    <property type="match status" value="1"/>
</dbReference>
<comment type="cofactor">
    <cofactor evidence="1">
        <name>Mg(2+)</name>
        <dbReference type="ChEBI" id="CHEBI:18420"/>
    </cofactor>
</comment>
<dbReference type="EMBL" id="CP049934">
    <property type="protein sequence ID" value="QIM17107.1"/>
    <property type="molecule type" value="Genomic_DNA"/>
</dbReference>
<dbReference type="Pfam" id="PF13419">
    <property type="entry name" value="HAD_2"/>
    <property type="match status" value="1"/>
</dbReference>
<dbReference type="InterPro" id="IPR023214">
    <property type="entry name" value="HAD_sf"/>
</dbReference>
<evidence type="ECO:0000313" key="7">
    <source>
        <dbReference type="Proteomes" id="UP000501387"/>
    </source>
</evidence>
<dbReference type="CDD" id="cd07505">
    <property type="entry name" value="HAD_BPGM-like"/>
    <property type="match status" value="1"/>
</dbReference>
<dbReference type="InterPro" id="IPR051600">
    <property type="entry name" value="Beta-PGM-like"/>
</dbReference>
<dbReference type="SFLD" id="SFLDG01129">
    <property type="entry name" value="C1.5:_HAD__Beta-PGM__Phosphata"/>
    <property type="match status" value="1"/>
</dbReference>
<reference evidence="6 7" key="1">
    <citation type="submission" date="2020-03" db="EMBL/GenBank/DDBJ databases">
        <title>Leucobacter sp. nov., isolated from beetles.</title>
        <authorList>
            <person name="Hyun D.-W."/>
            <person name="Bae J.-W."/>
        </authorList>
    </citation>
    <scope>NUCLEOTIDE SEQUENCE [LARGE SCALE GENOMIC DNA]</scope>
    <source>
        <strain evidence="6 7">HDW9B</strain>
    </source>
</reference>
<sequence length="228" mass="24106">MSATRELINRADALLLDFNGTLSDDEDLLAEIVSEIAEHELGITISKERYFTDFAGFTEEHMFSILAAESAGALSNPSSLLHLFNAHYLARTKEQSRIAPDARAFVHAACAAGKQLAVVTAASRDTVLPALHQAGLAGAFTAVIAFEDVSASKPEPECYIRAVAQLGLPTGKAVAFEDSRTGIAAATRAGLATVAVLGSLTESEAVALTKHSIARLTPDLISREPRAF</sequence>
<dbReference type="InterPro" id="IPR023198">
    <property type="entry name" value="PGP-like_dom2"/>
</dbReference>
<evidence type="ECO:0000313" key="6">
    <source>
        <dbReference type="EMBL" id="QIM17107.1"/>
    </source>
</evidence>
<dbReference type="AlphaFoldDB" id="A0A6G8FL60"/>
<gene>
    <name evidence="6" type="ORF">G7067_12925</name>
</gene>
<dbReference type="RefSeq" id="WP_166325144.1">
    <property type="nucleotide sequence ID" value="NZ_CP049934.1"/>
</dbReference>
<evidence type="ECO:0000256" key="1">
    <source>
        <dbReference type="ARBA" id="ARBA00001946"/>
    </source>
</evidence>
<keyword evidence="4" id="KW-0460">Magnesium</keyword>
<dbReference type="InterPro" id="IPR006439">
    <property type="entry name" value="HAD-SF_hydro_IA"/>
</dbReference>
<keyword evidence="3" id="KW-0479">Metal-binding</keyword>
<dbReference type="GO" id="GO:0046872">
    <property type="term" value="F:metal ion binding"/>
    <property type="evidence" value="ECO:0007669"/>
    <property type="project" value="UniProtKB-KW"/>
</dbReference>
<evidence type="ECO:0000256" key="4">
    <source>
        <dbReference type="ARBA" id="ARBA00022842"/>
    </source>
</evidence>
<dbReference type="Gene3D" id="1.10.150.240">
    <property type="entry name" value="Putative phosphatase, domain 2"/>
    <property type="match status" value="1"/>
</dbReference>
<name>A0A6G8FL60_9MICO</name>
<dbReference type="InterPro" id="IPR041492">
    <property type="entry name" value="HAD_2"/>
</dbReference>
<protein>
    <submittedName>
        <fullName evidence="6">HAD family phosphatase</fullName>
    </submittedName>
</protein>
<dbReference type="PANTHER" id="PTHR46193:SF18">
    <property type="entry name" value="HEXITOL PHOSPHATASE B"/>
    <property type="match status" value="1"/>
</dbReference>
<dbReference type="Gene3D" id="3.40.50.1000">
    <property type="entry name" value="HAD superfamily/HAD-like"/>
    <property type="match status" value="1"/>
</dbReference>
<dbReference type="GO" id="GO:0003824">
    <property type="term" value="F:catalytic activity"/>
    <property type="evidence" value="ECO:0007669"/>
    <property type="project" value="UniProtKB-ARBA"/>
</dbReference>
<keyword evidence="7" id="KW-1185">Reference proteome</keyword>
<accession>A0A6G8FL60</accession>
<comment type="similarity">
    <text evidence="2">Belongs to the HAD-like hydrolase superfamily. CbbY/CbbZ/Gph/YieH family.</text>
</comment>
<dbReference type="SFLD" id="SFLDS00003">
    <property type="entry name" value="Haloacid_Dehalogenase"/>
    <property type="match status" value="1"/>
</dbReference>
<dbReference type="KEGG" id="lins:G7067_12925"/>
<dbReference type="PANTHER" id="PTHR46193">
    <property type="entry name" value="6-PHOSPHOGLUCONATE PHOSPHATASE"/>
    <property type="match status" value="1"/>
</dbReference>